<dbReference type="EMBL" id="BRXU01000011">
    <property type="protein sequence ID" value="GLC54693.1"/>
    <property type="molecule type" value="Genomic_DNA"/>
</dbReference>
<dbReference type="AlphaFoldDB" id="A0A9W6BMG2"/>
<feature type="region of interest" description="Disordered" evidence="1">
    <location>
        <begin position="71"/>
        <end position="119"/>
    </location>
</feature>
<gene>
    <name evidence="2" type="primary">PLEST010623</name>
    <name evidence="2" type="ORF">PLESTB_000896100</name>
</gene>
<comment type="caution">
    <text evidence="2">The sequence shown here is derived from an EMBL/GenBank/DDBJ whole genome shotgun (WGS) entry which is preliminary data.</text>
</comment>
<protein>
    <submittedName>
        <fullName evidence="2">Uncharacterized protein</fullName>
    </submittedName>
</protein>
<name>A0A9W6BMG2_9CHLO</name>
<dbReference type="OrthoDB" id="541110at2759"/>
<sequence>MLPTAHLHHHHHHHYQPILGSQSPTDPQWQAHPHFHARSAGRRVDLGDAFAEDTSPLGTQPAAAAAAGESYSAGASDISPSPGASSKMYDTREQQRAGGLMEGGGGIPGSRLRGAGGGRSGGMYGSGGGGGGGSVASVGSYYGTAGGGRGGATRYPRLRSLQWLWSAVVWYWSTVAWVVTLPWKIFTWLTPGFLKPAEEWVESTLEWWTGPPIRLAADVLYGIISWFDGLLSYGRRSVSTTHKSNMHHFWVAYEAYLRLIQHKAHLIEKHGFDGLWMALHTKTV</sequence>
<feature type="compositionally biased region" description="Gly residues" evidence="1">
    <location>
        <begin position="100"/>
        <end position="119"/>
    </location>
</feature>
<evidence type="ECO:0000313" key="2">
    <source>
        <dbReference type="EMBL" id="GLC54693.1"/>
    </source>
</evidence>
<feature type="compositionally biased region" description="Polar residues" evidence="1">
    <location>
        <begin position="19"/>
        <end position="28"/>
    </location>
</feature>
<feature type="compositionally biased region" description="Basic residues" evidence="1">
    <location>
        <begin position="1"/>
        <end position="15"/>
    </location>
</feature>
<organism evidence="2 3">
    <name type="scientific">Pleodorina starrii</name>
    <dbReference type="NCBI Taxonomy" id="330485"/>
    <lineage>
        <taxon>Eukaryota</taxon>
        <taxon>Viridiplantae</taxon>
        <taxon>Chlorophyta</taxon>
        <taxon>core chlorophytes</taxon>
        <taxon>Chlorophyceae</taxon>
        <taxon>CS clade</taxon>
        <taxon>Chlamydomonadales</taxon>
        <taxon>Volvocaceae</taxon>
        <taxon>Pleodorina</taxon>
    </lineage>
</organism>
<proteinExistence type="predicted"/>
<feature type="region of interest" description="Disordered" evidence="1">
    <location>
        <begin position="1"/>
        <end position="32"/>
    </location>
</feature>
<reference evidence="2 3" key="1">
    <citation type="journal article" date="2023" name="Commun. Biol.">
        <title>Reorganization of the ancestral sex-determining regions during the evolution of trioecy in Pleodorina starrii.</title>
        <authorList>
            <person name="Takahashi K."/>
            <person name="Suzuki S."/>
            <person name="Kawai-Toyooka H."/>
            <person name="Yamamoto K."/>
            <person name="Hamaji T."/>
            <person name="Ootsuki R."/>
            <person name="Yamaguchi H."/>
            <person name="Kawachi M."/>
            <person name="Higashiyama T."/>
            <person name="Nozaki H."/>
        </authorList>
    </citation>
    <scope>NUCLEOTIDE SEQUENCE [LARGE SCALE GENOMIC DNA]</scope>
    <source>
        <strain evidence="2 3">NIES-4479</strain>
    </source>
</reference>
<accession>A0A9W6BMG2</accession>
<evidence type="ECO:0000313" key="3">
    <source>
        <dbReference type="Proteomes" id="UP001165080"/>
    </source>
</evidence>
<keyword evidence="3" id="KW-1185">Reference proteome</keyword>
<evidence type="ECO:0000256" key="1">
    <source>
        <dbReference type="SAM" id="MobiDB-lite"/>
    </source>
</evidence>
<dbReference type="Proteomes" id="UP001165080">
    <property type="component" value="Unassembled WGS sequence"/>
</dbReference>